<feature type="compositionally biased region" description="Polar residues" evidence="4">
    <location>
        <begin position="39"/>
        <end position="54"/>
    </location>
</feature>
<dbReference type="Proteomes" id="UP000243975">
    <property type="component" value="Unassembled WGS sequence"/>
</dbReference>
<evidence type="ECO:0000256" key="1">
    <source>
        <dbReference type="ARBA" id="ARBA00022723"/>
    </source>
</evidence>
<dbReference type="OMA" id="SKFIWLY"/>
<evidence type="ECO:0000256" key="4">
    <source>
        <dbReference type="SAM" id="MobiDB-lite"/>
    </source>
</evidence>
<keyword evidence="5" id="KW-1133">Transmembrane helix</keyword>
<keyword evidence="5" id="KW-0472">Membrane</keyword>
<feature type="transmembrane region" description="Helical" evidence="5">
    <location>
        <begin position="319"/>
        <end position="341"/>
    </location>
</feature>
<evidence type="ECO:0000259" key="6">
    <source>
        <dbReference type="PROSITE" id="PS51292"/>
    </source>
</evidence>
<dbReference type="InterPro" id="IPR011016">
    <property type="entry name" value="Znf_RING-CH"/>
</dbReference>
<gene>
    <name evidence="7" type="ORF">Ccrd_007214</name>
</gene>
<dbReference type="STRING" id="59895.A0A118JU08"/>
<feature type="transmembrane region" description="Helical" evidence="5">
    <location>
        <begin position="347"/>
        <end position="372"/>
    </location>
</feature>
<evidence type="ECO:0000256" key="2">
    <source>
        <dbReference type="ARBA" id="ARBA00022771"/>
    </source>
</evidence>
<dbReference type="GO" id="GO:0008270">
    <property type="term" value="F:zinc ion binding"/>
    <property type="evidence" value="ECO:0007669"/>
    <property type="project" value="UniProtKB-KW"/>
</dbReference>
<comment type="caution">
    <text evidence="7">The sequence shown here is derived from an EMBL/GenBank/DDBJ whole genome shotgun (WGS) entry which is preliminary data.</text>
</comment>
<dbReference type="SMART" id="SM00744">
    <property type="entry name" value="RINGv"/>
    <property type="match status" value="1"/>
</dbReference>
<feature type="compositionally biased region" description="Polar residues" evidence="4">
    <location>
        <begin position="62"/>
        <end position="73"/>
    </location>
</feature>
<dbReference type="EMBL" id="LEKV01005094">
    <property type="protein sequence ID" value="KVH90772.1"/>
    <property type="molecule type" value="Genomic_DNA"/>
</dbReference>
<dbReference type="Gramene" id="KVH90772">
    <property type="protein sequence ID" value="KVH90772"/>
    <property type="gene ID" value="Ccrd_007214"/>
</dbReference>
<evidence type="ECO:0000313" key="7">
    <source>
        <dbReference type="EMBL" id="KVH90772.1"/>
    </source>
</evidence>
<keyword evidence="2" id="KW-0863">Zinc-finger</keyword>
<dbReference type="PROSITE" id="PS51292">
    <property type="entry name" value="ZF_RING_CH"/>
    <property type="match status" value="1"/>
</dbReference>
<feature type="region of interest" description="Disordered" evidence="4">
    <location>
        <begin position="39"/>
        <end position="95"/>
    </location>
</feature>
<proteinExistence type="predicted"/>
<accession>A0A118JU08</accession>
<dbReference type="PANTHER" id="PTHR46158">
    <property type="entry name" value="OS02G0165000 PROTEIN"/>
    <property type="match status" value="1"/>
</dbReference>
<keyword evidence="5" id="KW-0812">Transmembrane</keyword>
<dbReference type="PANTHER" id="PTHR46158:SF22">
    <property type="entry name" value="E3 UBIQUITIN-PROTEIN LIGASE MARCH"/>
    <property type="match status" value="1"/>
</dbReference>
<evidence type="ECO:0000256" key="3">
    <source>
        <dbReference type="ARBA" id="ARBA00022833"/>
    </source>
</evidence>
<dbReference type="SUPFAM" id="SSF57850">
    <property type="entry name" value="RING/U-box"/>
    <property type="match status" value="1"/>
</dbReference>
<keyword evidence="8" id="KW-1185">Reference proteome</keyword>
<feature type="transmembrane region" description="Helical" evidence="5">
    <location>
        <begin position="288"/>
        <end position="307"/>
    </location>
</feature>
<feature type="domain" description="RING-CH-type" evidence="6">
    <location>
        <begin position="215"/>
        <end position="274"/>
    </location>
</feature>
<dbReference type="AlphaFoldDB" id="A0A118JU08"/>
<feature type="region of interest" description="Disordered" evidence="4">
    <location>
        <begin position="390"/>
        <end position="425"/>
    </location>
</feature>
<dbReference type="Gene3D" id="3.30.40.10">
    <property type="entry name" value="Zinc/RING finger domain, C3HC4 (zinc finger)"/>
    <property type="match status" value="1"/>
</dbReference>
<keyword evidence="3" id="KW-0862">Zinc</keyword>
<organism evidence="7 8">
    <name type="scientific">Cynara cardunculus var. scolymus</name>
    <name type="common">Globe artichoke</name>
    <name type="synonym">Cynara scolymus</name>
    <dbReference type="NCBI Taxonomy" id="59895"/>
    <lineage>
        <taxon>Eukaryota</taxon>
        <taxon>Viridiplantae</taxon>
        <taxon>Streptophyta</taxon>
        <taxon>Embryophyta</taxon>
        <taxon>Tracheophyta</taxon>
        <taxon>Spermatophyta</taxon>
        <taxon>Magnoliopsida</taxon>
        <taxon>eudicotyledons</taxon>
        <taxon>Gunneridae</taxon>
        <taxon>Pentapetalae</taxon>
        <taxon>asterids</taxon>
        <taxon>campanulids</taxon>
        <taxon>Asterales</taxon>
        <taxon>Asteraceae</taxon>
        <taxon>Carduoideae</taxon>
        <taxon>Cardueae</taxon>
        <taxon>Carduinae</taxon>
        <taxon>Cynara</taxon>
    </lineage>
</organism>
<reference evidence="7 8" key="1">
    <citation type="journal article" date="2016" name="Sci. Rep.">
        <title>The genome sequence of the outbreeding globe artichoke constructed de novo incorporating a phase-aware low-pass sequencing strategy of F1 progeny.</title>
        <authorList>
            <person name="Scaglione D."/>
            <person name="Reyes-Chin-Wo S."/>
            <person name="Acquadro A."/>
            <person name="Froenicke L."/>
            <person name="Portis E."/>
            <person name="Beitel C."/>
            <person name="Tirone M."/>
            <person name="Mauro R."/>
            <person name="Lo Monaco A."/>
            <person name="Mauromicale G."/>
            <person name="Faccioli P."/>
            <person name="Cattivelli L."/>
            <person name="Rieseberg L."/>
            <person name="Michelmore R."/>
            <person name="Lanteri S."/>
        </authorList>
    </citation>
    <scope>NUCLEOTIDE SEQUENCE [LARGE SCALE GENOMIC DNA]</scope>
    <source>
        <strain evidence="7">2C</strain>
    </source>
</reference>
<dbReference type="Pfam" id="PF12906">
    <property type="entry name" value="RINGv"/>
    <property type="match status" value="1"/>
</dbReference>
<protein>
    <submittedName>
        <fullName evidence="7">Zinc finger, RING-CH-type</fullName>
    </submittedName>
</protein>
<dbReference type="InterPro" id="IPR013083">
    <property type="entry name" value="Znf_RING/FYVE/PHD"/>
</dbReference>
<keyword evidence="1" id="KW-0479">Metal-binding</keyword>
<name>A0A118JU08_CYNCS</name>
<evidence type="ECO:0000313" key="8">
    <source>
        <dbReference type="Proteomes" id="UP000243975"/>
    </source>
</evidence>
<sequence>MSFLDHFQVVEEEISTVGTETPNGKNWKKQNLFLEIPSRTSQASSSHESVQIKITPTPTPTSKKVNFNLTPSPSEIRPNAPAPIHSSKTKSSKKSLLPKLSFMNKTTIPDTERIDSNVVPAVSSSIPQEKTSIARSWSLTKIFTPQRTASLPVTPIAQSDQGSVLGNSGGSLNLETKVQGCIARSRSVPVLNEDISIKRMDSFFRVIPSTPRVKDSDTVSPTPSPARDAGGETLKMECSCKGELALAHKDCAVKWFSIKGNKTCDVCHQDVQNLPVTLLRIQSTVGNMGTSAIALSLPFSCVLGLLSSMTSWTMVRRRFVWLYASIQFAFVVIFAHIFYSVVHVQPVLSILLATFAGCGVAMSGSSIIVEVLRLKRRWWHDRSDQQMNTQIVLHPEPRRTQTASSSHAAPTHDVEIGNTEAQRGS</sequence>
<evidence type="ECO:0000256" key="5">
    <source>
        <dbReference type="SAM" id="Phobius"/>
    </source>
</evidence>
<dbReference type="CDD" id="cd16495">
    <property type="entry name" value="RING_CH-C4HC3_MARCH"/>
    <property type="match status" value="1"/>
</dbReference>